<dbReference type="Proteomes" id="UP000247586">
    <property type="component" value="Chromosome"/>
</dbReference>
<name>A0A2U9ITU7_9CREN</name>
<organism evidence="5 6">
    <name type="scientific">Metallosphaera hakonensis JCM 8857 = DSM 7519</name>
    <dbReference type="NCBI Taxonomy" id="1293036"/>
    <lineage>
        <taxon>Archaea</taxon>
        <taxon>Thermoproteota</taxon>
        <taxon>Thermoprotei</taxon>
        <taxon>Sulfolobales</taxon>
        <taxon>Sulfolobaceae</taxon>
        <taxon>Metallosphaera</taxon>
    </lineage>
</organism>
<keyword evidence="2" id="KW-1017">Isopeptide bond</keyword>
<evidence type="ECO:0000256" key="4">
    <source>
        <dbReference type="ARBA" id="ARBA00022786"/>
    </source>
</evidence>
<keyword evidence="4" id="KW-0833">Ubl conjugation pathway</keyword>
<keyword evidence="1" id="KW-0963">Cytoplasm</keyword>
<keyword evidence="6" id="KW-1185">Reference proteome</keyword>
<reference evidence="6" key="2">
    <citation type="submission" date="2020-03" db="EMBL/GenBank/DDBJ databases">
        <title>Complete Genome Sequences of Extremely Thermoacidophilic, Metal-Mobilizing Type-Strain Members of the Archaeal Family Sulfolobaceae: Acidianus brierleyi DSM-1651T, Acidianus sulfidivorans DSM-18786T, Metallosphaera hakonensis DSM-7519T, and Metallosphaera prunae DSM-10039T.</title>
        <authorList>
            <person name="Counts J.A."/>
            <person name="Kelly R.M."/>
        </authorList>
    </citation>
    <scope>NUCLEOTIDE SEQUENCE [LARGE SCALE GENOMIC DNA]</scope>
    <source>
        <strain evidence="6">HO1-1</strain>
    </source>
</reference>
<keyword evidence="3" id="KW-0819">tRNA processing</keyword>
<evidence type="ECO:0000313" key="5">
    <source>
        <dbReference type="EMBL" id="AWR99448.1"/>
    </source>
</evidence>
<dbReference type="KEGG" id="mhk:DFR87_06790"/>
<dbReference type="Pfam" id="PF09138">
    <property type="entry name" value="Urm1"/>
    <property type="match status" value="1"/>
</dbReference>
<dbReference type="RefSeq" id="WP_054836129.1">
    <property type="nucleotide sequence ID" value="NZ_BBBA01000001.1"/>
</dbReference>
<dbReference type="AlphaFoldDB" id="A0A2U9ITU7"/>
<dbReference type="CDD" id="cd17040">
    <property type="entry name" value="Ubl_MoaD_like"/>
    <property type="match status" value="1"/>
</dbReference>
<reference evidence="5 6" key="1">
    <citation type="submission" date="2018-05" db="EMBL/GenBank/DDBJ databases">
        <title>Complete Genome Sequences of Extremely Thermoacidophilic, Metal-Mobilizing Type-Strain Members of the Archaeal Family Sulfolobaceae: Acidianus brierleyi DSM-1651T, Acidianus sulfidivorans DSM-18786T, Metallosphaera hakonensis DSM-7519T, and Metallosphaera prunae DSM-10039T.</title>
        <authorList>
            <person name="Counts J.A."/>
            <person name="Kelly R.M."/>
        </authorList>
    </citation>
    <scope>NUCLEOTIDE SEQUENCE [LARGE SCALE GENOMIC DNA]</scope>
    <source>
        <strain evidence="5 6">HO1-1</strain>
    </source>
</reference>
<dbReference type="GO" id="GO:0034227">
    <property type="term" value="P:tRNA thio-modification"/>
    <property type="evidence" value="ECO:0007669"/>
    <property type="project" value="InterPro"/>
</dbReference>
<dbReference type="GO" id="GO:0005737">
    <property type="term" value="C:cytoplasm"/>
    <property type="evidence" value="ECO:0007669"/>
    <property type="project" value="InterPro"/>
</dbReference>
<sequence>MVRLILKGPLLNAFKKDEFFVDETNLVRAIERIDEHHIITNNGRIRPGYLILLNGKDVRLYGELLLLKESDIVEVIPVNHGG</sequence>
<dbReference type="OrthoDB" id="36811at2157"/>
<dbReference type="InterPro" id="IPR015221">
    <property type="entry name" value="Urm1"/>
</dbReference>
<reference evidence="6" key="3">
    <citation type="submission" date="2020-03" db="EMBL/GenBank/DDBJ databases">
        <title>Sequencing and Assembly of Multiple Reported Metal-Biooxidizing Members of the Extremely Thermoacidophilic Archaeal Family Sulfolobaceae.</title>
        <authorList>
            <person name="Counts J.A."/>
            <person name="Kelly R.M."/>
        </authorList>
    </citation>
    <scope>NUCLEOTIDE SEQUENCE [LARGE SCALE GENOMIC DNA]</scope>
    <source>
        <strain evidence="6">HO1-1</strain>
    </source>
</reference>
<accession>A0A2U9ITU7</accession>
<dbReference type="GeneID" id="36835034"/>
<evidence type="ECO:0000256" key="1">
    <source>
        <dbReference type="ARBA" id="ARBA00022490"/>
    </source>
</evidence>
<proteinExistence type="predicted"/>
<dbReference type="InterPro" id="IPR012675">
    <property type="entry name" value="Beta-grasp_dom_sf"/>
</dbReference>
<dbReference type="SUPFAM" id="SSF54285">
    <property type="entry name" value="MoaD/ThiS"/>
    <property type="match status" value="1"/>
</dbReference>
<gene>
    <name evidence="5" type="ORF">DFR87_06790</name>
</gene>
<evidence type="ECO:0000313" key="6">
    <source>
        <dbReference type="Proteomes" id="UP000247586"/>
    </source>
</evidence>
<dbReference type="STRING" id="1293036.GCA_001315825_00424"/>
<evidence type="ECO:0000256" key="2">
    <source>
        <dbReference type="ARBA" id="ARBA00022499"/>
    </source>
</evidence>
<dbReference type="Gene3D" id="3.10.20.30">
    <property type="match status" value="1"/>
</dbReference>
<evidence type="ECO:0000256" key="3">
    <source>
        <dbReference type="ARBA" id="ARBA00022694"/>
    </source>
</evidence>
<dbReference type="InterPro" id="IPR016155">
    <property type="entry name" value="Mopterin_synth/thiamin_S_b"/>
</dbReference>
<dbReference type="EMBL" id="CP029287">
    <property type="protein sequence ID" value="AWR99448.1"/>
    <property type="molecule type" value="Genomic_DNA"/>
</dbReference>
<protein>
    <submittedName>
        <fullName evidence="5">Ubiquitin</fullName>
    </submittedName>
</protein>